<dbReference type="AlphaFoldDB" id="A0AA38GPW8"/>
<proteinExistence type="predicted"/>
<feature type="compositionally biased region" description="Polar residues" evidence="1">
    <location>
        <begin position="60"/>
        <end position="85"/>
    </location>
</feature>
<evidence type="ECO:0000313" key="3">
    <source>
        <dbReference type="Proteomes" id="UP000824469"/>
    </source>
</evidence>
<sequence>LGWSGYNSICLQMYLAYLDCLGRILHISADLSVLWETRGRVISSNGKQAWGERLGREAWNQWSSEQQGRQQPSGESGSQGAKQANQGGGEAQWHTTTGKHNKLGPGQCEEDTHKDN</sequence>
<reference evidence="2 3" key="1">
    <citation type="journal article" date="2021" name="Nat. Plants">
        <title>The Taxus genome provides insights into paclitaxel biosynthesis.</title>
        <authorList>
            <person name="Xiong X."/>
            <person name="Gou J."/>
            <person name="Liao Q."/>
            <person name="Li Y."/>
            <person name="Zhou Q."/>
            <person name="Bi G."/>
            <person name="Li C."/>
            <person name="Du R."/>
            <person name="Wang X."/>
            <person name="Sun T."/>
            <person name="Guo L."/>
            <person name="Liang H."/>
            <person name="Lu P."/>
            <person name="Wu Y."/>
            <person name="Zhang Z."/>
            <person name="Ro D.K."/>
            <person name="Shang Y."/>
            <person name="Huang S."/>
            <person name="Yan J."/>
        </authorList>
    </citation>
    <scope>NUCLEOTIDE SEQUENCE [LARGE SCALE GENOMIC DNA]</scope>
    <source>
        <strain evidence="2">Ta-2019</strain>
    </source>
</reference>
<organism evidence="2 3">
    <name type="scientific">Taxus chinensis</name>
    <name type="common">Chinese yew</name>
    <name type="synonym">Taxus wallichiana var. chinensis</name>
    <dbReference type="NCBI Taxonomy" id="29808"/>
    <lineage>
        <taxon>Eukaryota</taxon>
        <taxon>Viridiplantae</taxon>
        <taxon>Streptophyta</taxon>
        <taxon>Embryophyta</taxon>
        <taxon>Tracheophyta</taxon>
        <taxon>Spermatophyta</taxon>
        <taxon>Pinopsida</taxon>
        <taxon>Pinidae</taxon>
        <taxon>Conifers II</taxon>
        <taxon>Cupressales</taxon>
        <taxon>Taxaceae</taxon>
        <taxon>Taxus</taxon>
    </lineage>
</organism>
<feature type="non-terminal residue" evidence="2">
    <location>
        <position position="1"/>
    </location>
</feature>
<dbReference type="Proteomes" id="UP000824469">
    <property type="component" value="Unassembled WGS sequence"/>
</dbReference>
<feature type="region of interest" description="Disordered" evidence="1">
    <location>
        <begin position="58"/>
        <end position="116"/>
    </location>
</feature>
<keyword evidence="3" id="KW-1185">Reference proteome</keyword>
<accession>A0AA38GPW8</accession>
<comment type="caution">
    <text evidence="2">The sequence shown here is derived from an EMBL/GenBank/DDBJ whole genome shotgun (WGS) entry which is preliminary data.</text>
</comment>
<evidence type="ECO:0000313" key="2">
    <source>
        <dbReference type="EMBL" id="KAH9326078.1"/>
    </source>
</evidence>
<evidence type="ECO:0000256" key="1">
    <source>
        <dbReference type="SAM" id="MobiDB-lite"/>
    </source>
</evidence>
<protein>
    <submittedName>
        <fullName evidence="2">Uncharacterized protein</fullName>
    </submittedName>
</protein>
<dbReference type="EMBL" id="JAHRHJ020000002">
    <property type="protein sequence ID" value="KAH9326078.1"/>
    <property type="molecule type" value="Genomic_DNA"/>
</dbReference>
<feature type="non-terminal residue" evidence="2">
    <location>
        <position position="116"/>
    </location>
</feature>
<gene>
    <name evidence="2" type="ORF">KI387_006256</name>
</gene>
<name>A0AA38GPW8_TAXCH</name>